<reference evidence="2 3" key="1">
    <citation type="submission" date="2016-07" db="EMBL/GenBank/DDBJ databases">
        <title>Multiple horizontal gene transfer events from other fungi enriched the ability of initially mycotrophic Trichoderma (Ascomycota) to feed on dead plant biomass.</title>
        <authorList>
            <consortium name="DOE Joint Genome Institute"/>
            <person name="Aerts A."/>
            <person name="Atanasova L."/>
            <person name="Chenthamara K."/>
            <person name="Zhang J."/>
            <person name="Grujic M."/>
            <person name="Henrissat B."/>
            <person name="Kuo A."/>
            <person name="Salamov A."/>
            <person name="Lipzen A."/>
            <person name="Labutti K."/>
            <person name="Barry K."/>
            <person name="Miao Y."/>
            <person name="Rahimi M.J."/>
            <person name="Shen Q."/>
            <person name="Grigoriev I.V."/>
            <person name="Kubicek C.P."/>
            <person name="Druzhinina I.S."/>
        </authorList>
    </citation>
    <scope>NUCLEOTIDE SEQUENCE [LARGE SCALE GENOMIC DNA]</scope>
    <source>
        <strain evidence="2 3">CBS 433.97</strain>
    </source>
</reference>
<name>A0A2T3ZQH1_TRIA4</name>
<evidence type="ECO:0000313" key="3">
    <source>
        <dbReference type="Proteomes" id="UP000240493"/>
    </source>
</evidence>
<protein>
    <submittedName>
        <fullName evidence="2">Uncharacterized protein</fullName>
    </submittedName>
</protein>
<keyword evidence="3" id="KW-1185">Reference proteome</keyword>
<dbReference type="EMBL" id="KZ679256">
    <property type="protein sequence ID" value="PTB47060.1"/>
    <property type="molecule type" value="Genomic_DNA"/>
</dbReference>
<dbReference type="AlphaFoldDB" id="A0A2T3ZQH1"/>
<feature type="region of interest" description="Disordered" evidence="1">
    <location>
        <begin position="45"/>
        <end position="65"/>
    </location>
</feature>
<sequence>MVHPGNDLQIRRSVIRCTPPFPPFQLSDPNGLALETQSHLMIAPSQNSESSLNTVSAHPAVAEGV</sequence>
<evidence type="ECO:0000313" key="2">
    <source>
        <dbReference type="EMBL" id="PTB47060.1"/>
    </source>
</evidence>
<evidence type="ECO:0000256" key="1">
    <source>
        <dbReference type="SAM" id="MobiDB-lite"/>
    </source>
</evidence>
<gene>
    <name evidence="2" type="ORF">M441DRAFT_22995</name>
</gene>
<accession>A0A2T3ZQH1</accession>
<organism evidence="2 3">
    <name type="scientific">Trichoderma asperellum (strain ATCC 204424 / CBS 433.97 / NBRC 101777)</name>
    <dbReference type="NCBI Taxonomy" id="1042311"/>
    <lineage>
        <taxon>Eukaryota</taxon>
        <taxon>Fungi</taxon>
        <taxon>Dikarya</taxon>
        <taxon>Ascomycota</taxon>
        <taxon>Pezizomycotina</taxon>
        <taxon>Sordariomycetes</taxon>
        <taxon>Hypocreomycetidae</taxon>
        <taxon>Hypocreales</taxon>
        <taxon>Hypocreaceae</taxon>
        <taxon>Trichoderma</taxon>
    </lineage>
</organism>
<dbReference type="Proteomes" id="UP000240493">
    <property type="component" value="Unassembled WGS sequence"/>
</dbReference>
<proteinExistence type="predicted"/>
<feature type="compositionally biased region" description="Polar residues" evidence="1">
    <location>
        <begin position="45"/>
        <end position="56"/>
    </location>
</feature>